<evidence type="ECO:0000259" key="3">
    <source>
        <dbReference type="Pfam" id="PF01682"/>
    </source>
</evidence>
<dbReference type="PANTHER" id="PTHR21679:SF1">
    <property type="entry name" value="DOMAIN OF UNKNOWN FUNCTION DB DOMAIN-CONTAINING PROTEIN"/>
    <property type="match status" value="1"/>
</dbReference>
<name>A0A0N5AW96_9BILA</name>
<evidence type="ECO:0000313" key="4">
    <source>
        <dbReference type="Proteomes" id="UP000046393"/>
    </source>
</evidence>
<feature type="compositionally biased region" description="Polar residues" evidence="1">
    <location>
        <begin position="81"/>
        <end position="93"/>
    </location>
</feature>
<feature type="signal peptide" evidence="2">
    <location>
        <begin position="1"/>
        <end position="19"/>
    </location>
</feature>
<dbReference type="PANTHER" id="PTHR21679">
    <property type="entry name" value="DOMAIN OF UNKNOWN FUNCTION DB DOMAIN-CONTAINING PROTEIN-RELATED"/>
    <property type="match status" value="1"/>
</dbReference>
<protein>
    <submittedName>
        <fullName evidence="5">DB domain-containing protein</fullName>
    </submittedName>
</protein>
<evidence type="ECO:0000256" key="2">
    <source>
        <dbReference type="SAM" id="SignalP"/>
    </source>
</evidence>
<proteinExistence type="predicted"/>
<organism evidence="4 5">
    <name type="scientific">Syphacia muris</name>
    <dbReference type="NCBI Taxonomy" id="451379"/>
    <lineage>
        <taxon>Eukaryota</taxon>
        <taxon>Metazoa</taxon>
        <taxon>Ecdysozoa</taxon>
        <taxon>Nematoda</taxon>
        <taxon>Chromadorea</taxon>
        <taxon>Rhabditida</taxon>
        <taxon>Spirurina</taxon>
        <taxon>Oxyuridomorpha</taxon>
        <taxon>Oxyuroidea</taxon>
        <taxon>Oxyuridae</taxon>
        <taxon>Syphacia</taxon>
    </lineage>
</organism>
<keyword evidence="4" id="KW-1185">Reference proteome</keyword>
<dbReference type="AlphaFoldDB" id="A0A0N5AW96"/>
<evidence type="ECO:0000313" key="5">
    <source>
        <dbReference type="WBParaSite" id="SMUV_0000918601-mRNA-1"/>
    </source>
</evidence>
<sequence length="223" mass="25252">MLRLLLLLFINLLVNQLQALTDVECPTVALDECCSVKWSLDCVPRHCFNYVLKNCPERKNVLFGRTANRSAKDSQTDETQKQPQQSKCGTAETNYEPCTSQLTADKLFKTCCELYVPPECHTLCTYETDQSRSRNMLIEIIENGKCKLEALSSVLYCASQNRDNRACCTDLGLNSPQLQVGSRCLRMCDPSGTAIERIAKEDATCLFNWNVIMYCHHSGIREM</sequence>
<reference evidence="5" key="1">
    <citation type="submission" date="2017-02" db="UniProtKB">
        <authorList>
            <consortium name="WormBaseParasite"/>
        </authorList>
    </citation>
    <scope>IDENTIFICATION</scope>
</reference>
<dbReference type="InterPro" id="IPR002602">
    <property type="entry name" value="DB"/>
</dbReference>
<dbReference type="STRING" id="451379.A0A0N5AW96"/>
<evidence type="ECO:0000256" key="1">
    <source>
        <dbReference type="SAM" id="MobiDB-lite"/>
    </source>
</evidence>
<dbReference type="Pfam" id="PF01682">
    <property type="entry name" value="DB"/>
    <property type="match status" value="1"/>
</dbReference>
<dbReference type="WBParaSite" id="SMUV_0000918601-mRNA-1">
    <property type="protein sequence ID" value="SMUV_0000918601-mRNA-1"/>
    <property type="gene ID" value="SMUV_0000918601"/>
</dbReference>
<dbReference type="Proteomes" id="UP000046393">
    <property type="component" value="Unplaced"/>
</dbReference>
<feature type="compositionally biased region" description="Basic and acidic residues" evidence="1">
    <location>
        <begin position="70"/>
        <end position="80"/>
    </location>
</feature>
<feature type="domain" description="Domain of unknown function DB" evidence="3">
    <location>
        <begin position="111"/>
        <end position="216"/>
    </location>
</feature>
<feature type="region of interest" description="Disordered" evidence="1">
    <location>
        <begin position="68"/>
        <end position="93"/>
    </location>
</feature>
<keyword evidence="2" id="KW-0732">Signal</keyword>
<accession>A0A0N5AW96</accession>
<feature type="chain" id="PRO_5005893696" evidence="2">
    <location>
        <begin position="20"/>
        <end position="223"/>
    </location>
</feature>